<gene>
    <name evidence="2" type="ORF">POCULU_LOCUS1555</name>
</gene>
<dbReference type="AlphaFoldDB" id="A0A9N8WE08"/>
<accession>A0A9N8WE08</accession>
<organism evidence="2 3">
    <name type="scientific">Paraglomus occultum</name>
    <dbReference type="NCBI Taxonomy" id="144539"/>
    <lineage>
        <taxon>Eukaryota</taxon>
        <taxon>Fungi</taxon>
        <taxon>Fungi incertae sedis</taxon>
        <taxon>Mucoromycota</taxon>
        <taxon>Glomeromycotina</taxon>
        <taxon>Glomeromycetes</taxon>
        <taxon>Paraglomerales</taxon>
        <taxon>Paraglomeraceae</taxon>
        <taxon>Paraglomus</taxon>
    </lineage>
</organism>
<name>A0A9N8WE08_9GLOM</name>
<dbReference type="EMBL" id="CAJVPJ010000119">
    <property type="protein sequence ID" value="CAG8481129.1"/>
    <property type="molecule type" value="Genomic_DNA"/>
</dbReference>
<protein>
    <submittedName>
        <fullName evidence="2">7608_t:CDS:1</fullName>
    </submittedName>
</protein>
<feature type="compositionally biased region" description="Polar residues" evidence="1">
    <location>
        <begin position="28"/>
        <end position="44"/>
    </location>
</feature>
<evidence type="ECO:0000313" key="2">
    <source>
        <dbReference type="EMBL" id="CAG8481129.1"/>
    </source>
</evidence>
<feature type="region of interest" description="Disordered" evidence="1">
    <location>
        <begin position="1"/>
        <end position="90"/>
    </location>
</feature>
<sequence length="90" mass="10192">MSQIPEAEEDLYDPMPVDEFEDGLGRSLYQSQSSFNREGNSGQGTYMADESLLQGTLHKGGHKHGQNTDKILDQDFFNDFPDDFDDDDLK</sequence>
<comment type="caution">
    <text evidence="2">The sequence shown here is derived from an EMBL/GenBank/DDBJ whole genome shotgun (WGS) entry which is preliminary data.</text>
</comment>
<evidence type="ECO:0000313" key="3">
    <source>
        <dbReference type="Proteomes" id="UP000789572"/>
    </source>
</evidence>
<evidence type="ECO:0000256" key="1">
    <source>
        <dbReference type="SAM" id="MobiDB-lite"/>
    </source>
</evidence>
<dbReference type="Proteomes" id="UP000789572">
    <property type="component" value="Unassembled WGS sequence"/>
</dbReference>
<feature type="compositionally biased region" description="Acidic residues" evidence="1">
    <location>
        <begin position="1"/>
        <end position="22"/>
    </location>
</feature>
<proteinExistence type="predicted"/>
<reference evidence="2" key="1">
    <citation type="submission" date="2021-06" db="EMBL/GenBank/DDBJ databases">
        <authorList>
            <person name="Kallberg Y."/>
            <person name="Tangrot J."/>
            <person name="Rosling A."/>
        </authorList>
    </citation>
    <scope>NUCLEOTIDE SEQUENCE</scope>
    <source>
        <strain evidence="2">IA702</strain>
    </source>
</reference>
<keyword evidence="3" id="KW-1185">Reference proteome</keyword>
<feature type="compositionally biased region" description="Acidic residues" evidence="1">
    <location>
        <begin position="80"/>
        <end position="90"/>
    </location>
</feature>
<dbReference type="OrthoDB" id="2394755at2759"/>